<feature type="compositionally biased region" description="Basic residues" evidence="9">
    <location>
        <begin position="251"/>
        <end position="264"/>
    </location>
</feature>
<keyword evidence="3" id="KW-0507">mRNA processing</keyword>
<proteinExistence type="inferred from homology"/>
<dbReference type="Pfam" id="PF12542">
    <property type="entry name" value="CWC25"/>
    <property type="match status" value="1"/>
</dbReference>
<keyword evidence="7" id="KW-0539">Nucleus</keyword>
<accession>A0A1K0HHB0</accession>
<evidence type="ECO:0000256" key="9">
    <source>
        <dbReference type="SAM" id="MobiDB-lite"/>
    </source>
</evidence>
<dbReference type="Proteomes" id="UP000179920">
    <property type="component" value="Chromosome XII"/>
</dbReference>
<reference evidence="12" key="3">
    <citation type="submission" date="2018-08" db="EMBL/GenBank/DDBJ databases">
        <authorList>
            <person name="Guldener U."/>
        </authorList>
    </citation>
    <scope>NUCLEOTIDE SEQUENCE</scope>
    <source>
        <strain evidence="12">UB2</strain>
    </source>
</reference>
<comment type="subcellular location">
    <subcellularLocation>
        <location evidence="1">Nucleus</location>
    </subcellularLocation>
</comment>
<feature type="coiled-coil region" evidence="8">
    <location>
        <begin position="23"/>
        <end position="63"/>
    </location>
</feature>
<feature type="domain" description="CBF1-interacting co-repressor CIR N-terminal" evidence="10">
    <location>
        <begin position="11"/>
        <end position="47"/>
    </location>
</feature>
<evidence type="ECO:0000313" key="13">
    <source>
        <dbReference type="Proteomes" id="UP000179920"/>
    </source>
</evidence>
<evidence type="ECO:0000256" key="1">
    <source>
        <dbReference type="ARBA" id="ARBA00004123"/>
    </source>
</evidence>
<evidence type="ECO:0000256" key="6">
    <source>
        <dbReference type="ARBA" id="ARBA00023187"/>
    </source>
</evidence>
<reference evidence="13" key="1">
    <citation type="submission" date="2016-04" db="EMBL/GenBank/DDBJ databases">
        <authorList>
            <person name="Guldener U."/>
            <person name="Guldener U."/>
        </authorList>
    </citation>
    <scope>NUCLEOTIDE SEQUENCE [LARGE SCALE GENOMIC DNA]</scope>
    <source>
        <strain evidence="13">UB2112</strain>
    </source>
</reference>
<evidence type="ECO:0000256" key="3">
    <source>
        <dbReference type="ARBA" id="ARBA00022664"/>
    </source>
</evidence>
<dbReference type="EMBL" id="LT558128">
    <property type="protein sequence ID" value="SAM84085.1"/>
    <property type="molecule type" value="Genomic_DNA"/>
</dbReference>
<evidence type="ECO:0000256" key="7">
    <source>
        <dbReference type="ARBA" id="ARBA00023242"/>
    </source>
</evidence>
<dbReference type="Pfam" id="PF10197">
    <property type="entry name" value="Cir_N"/>
    <property type="match status" value="1"/>
</dbReference>
<reference evidence="11" key="2">
    <citation type="submission" date="2016-04" db="EMBL/GenBank/DDBJ databases">
        <authorList>
            <person name="Evans L.H."/>
            <person name="Alamgir A."/>
            <person name="Owens N."/>
            <person name="Weber N.D."/>
            <person name="Virtaneva K."/>
            <person name="Barbian K."/>
            <person name="Babar A."/>
            <person name="Rosenke K."/>
        </authorList>
    </citation>
    <scope>NUCLEOTIDE SEQUENCE</scope>
    <source>
        <strain evidence="11">UB2112</strain>
    </source>
</reference>
<dbReference type="GO" id="GO:0005684">
    <property type="term" value="C:U2-type spliceosomal complex"/>
    <property type="evidence" value="ECO:0007669"/>
    <property type="project" value="TreeGrafter"/>
</dbReference>
<evidence type="ECO:0000313" key="14">
    <source>
        <dbReference type="Proteomes" id="UP000658997"/>
    </source>
</evidence>
<keyword evidence="6" id="KW-0508">mRNA splicing</keyword>
<evidence type="ECO:0000256" key="8">
    <source>
        <dbReference type="SAM" id="Coils"/>
    </source>
</evidence>
<protein>
    <submittedName>
        <fullName evidence="11">Related to Cell cycle control protein cwf25</fullName>
    </submittedName>
</protein>
<evidence type="ECO:0000259" key="10">
    <source>
        <dbReference type="SMART" id="SM01083"/>
    </source>
</evidence>
<feature type="compositionally biased region" description="Basic and acidic residues" evidence="9">
    <location>
        <begin position="350"/>
        <end position="381"/>
    </location>
</feature>
<dbReference type="InterPro" id="IPR022209">
    <property type="entry name" value="CWC25"/>
</dbReference>
<dbReference type="InterPro" id="IPR051376">
    <property type="entry name" value="CWC25_splicing_factor"/>
</dbReference>
<evidence type="ECO:0000313" key="11">
    <source>
        <dbReference type="EMBL" id="SAM84085.1"/>
    </source>
</evidence>
<evidence type="ECO:0000313" key="12">
    <source>
        <dbReference type="EMBL" id="SYW79779.1"/>
    </source>
</evidence>
<dbReference type="AlphaFoldDB" id="A0A1K0HHB0"/>
<dbReference type="Proteomes" id="UP000658997">
    <property type="component" value="Unassembled WGS sequence"/>
</dbReference>
<dbReference type="SMART" id="SM01083">
    <property type="entry name" value="Cir_N"/>
    <property type="match status" value="1"/>
</dbReference>
<dbReference type="OrthoDB" id="21123at2759"/>
<feature type="region of interest" description="Disordered" evidence="9">
    <location>
        <begin position="164"/>
        <end position="401"/>
    </location>
</feature>
<evidence type="ECO:0000256" key="5">
    <source>
        <dbReference type="ARBA" id="ARBA00023054"/>
    </source>
</evidence>
<feature type="compositionally biased region" description="Basic and acidic residues" evidence="9">
    <location>
        <begin position="189"/>
        <end position="250"/>
    </location>
</feature>
<dbReference type="GO" id="GO:0000398">
    <property type="term" value="P:mRNA splicing, via spliceosome"/>
    <property type="evidence" value="ECO:0007669"/>
    <property type="project" value="TreeGrafter"/>
</dbReference>
<dbReference type="InterPro" id="IPR019339">
    <property type="entry name" value="CIR_N_dom"/>
</dbReference>
<keyword evidence="14" id="KW-1185">Reference proteome</keyword>
<keyword evidence="5 8" id="KW-0175">Coiled coil</keyword>
<feature type="compositionally biased region" description="Basic residues" evidence="9">
    <location>
        <begin position="178"/>
        <end position="188"/>
    </location>
</feature>
<dbReference type="PANTHER" id="PTHR16196:SF0">
    <property type="entry name" value="PRE-MRNA-SPLICING FACTOR CWC25 HOMOLOG"/>
    <property type="match status" value="1"/>
</dbReference>
<dbReference type="PANTHER" id="PTHR16196">
    <property type="entry name" value="CELL CYCLE CONTROL PROTEIN CWF25"/>
    <property type="match status" value="1"/>
</dbReference>
<feature type="compositionally biased region" description="Basic and acidic residues" evidence="9">
    <location>
        <begin position="280"/>
        <end position="301"/>
    </location>
</feature>
<keyword evidence="4" id="KW-0747">Spliceosome</keyword>
<dbReference type="EMBL" id="ULHB01000057">
    <property type="protein sequence ID" value="SYW79779.1"/>
    <property type="molecule type" value="Genomic_DNA"/>
</dbReference>
<feature type="compositionally biased region" description="Basic and acidic residues" evidence="9">
    <location>
        <begin position="313"/>
        <end position="322"/>
    </location>
</feature>
<gene>
    <name evidence="12" type="ORF">UBRO2_03198</name>
    <name evidence="11" type="ORF">UBRO_06421</name>
</gene>
<sequence>MGGGDLNMKKSWHPLLQVNQERVWKREKEALEERKKLEELRREREQEREMQELQRLQEEAGGKKRIHRVDWMYATPATTGSNSAAEMEEYLLGKKRVDKLLRGDEAEKVSKNSQQNLISLQDANSARDLAAKVREDPMLAIKQQEQAAYEALLRDPARLRQLKLQAGIDVNKESKEEKRRRKEEKRRRHDDDDGHKRRRYGDDDRDSDRRHRSRHSDSRGDSHSHRHGEDRDGKSRDRDRSPCRDGESSSHRRHHDEHRSSRRHHDSERCRRERARPPSSHKDNEKHRSSRHSNGEYSDRRSRSRSRSVSPVTDRRRQDDLPPRFGDSYRPQPCSRDPRFRNGSSSASTRSREEEDKRKEEIQQQKLREMEQNARSMEEQRTSFVSKINAEEAEQDRKEAELRQKLIDAKAKGHSDGRGGFLLDQQRKTFGDSVDLAERMRRDRGRLQRMD</sequence>
<name>A0A1K0HHB0_9BASI</name>
<evidence type="ECO:0000256" key="4">
    <source>
        <dbReference type="ARBA" id="ARBA00022728"/>
    </source>
</evidence>
<organism evidence="11 13">
    <name type="scientific">Ustilago bromivora</name>
    <dbReference type="NCBI Taxonomy" id="307758"/>
    <lineage>
        <taxon>Eukaryota</taxon>
        <taxon>Fungi</taxon>
        <taxon>Dikarya</taxon>
        <taxon>Basidiomycota</taxon>
        <taxon>Ustilaginomycotina</taxon>
        <taxon>Ustilaginomycetes</taxon>
        <taxon>Ustilaginales</taxon>
        <taxon>Ustilaginaceae</taxon>
        <taxon>Ustilago</taxon>
    </lineage>
</organism>
<evidence type="ECO:0000256" key="2">
    <source>
        <dbReference type="ARBA" id="ARBA00006695"/>
    </source>
</evidence>
<comment type="similarity">
    <text evidence="2">Belongs to the CWC25 family.</text>
</comment>